<proteinExistence type="predicted"/>
<organism evidence="1 2">
    <name type="scientific">Candidatus Onthousia excrementipullorum</name>
    <dbReference type="NCBI Taxonomy" id="2840884"/>
    <lineage>
        <taxon>Bacteria</taxon>
        <taxon>Bacillati</taxon>
        <taxon>Bacillota</taxon>
        <taxon>Bacilli</taxon>
        <taxon>Candidatus Onthousia</taxon>
    </lineage>
</organism>
<accession>A0A9D1DV68</accession>
<gene>
    <name evidence="1" type="ORF">IAB38_06735</name>
</gene>
<dbReference type="EMBL" id="DVHC01000063">
    <property type="protein sequence ID" value="HIR59730.1"/>
    <property type="molecule type" value="Genomic_DNA"/>
</dbReference>
<dbReference type="AlphaFoldDB" id="A0A9D1DV68"/>
<reference evidence="1" key="2">
    <citation type="journal article" date="2021" name="PeerJ">
        <title>Extensive microbial diversity within the chicken gut microbiome revealed by metagenomics and culture.</title>
        <authorList>
            <person name="Gilroy R."/>
            <person name="Ravi A."/>
            <person name="Getino M."/>
            <person name="Pursley I."/>
            <person name="Horton D.L."/>
            <person name="Alikhan N.F."/>
            <person name="Baker D."/>
            <person name="Gharbi K."/>
            <person name="Hall N."/>
            <person name="Watson M."/>
            <person name="Adriaenssens E.M."/>
            <person name="Foster-Nyarko E."/>
            <person name="Jarju S."/>
            <person name="Secka A."/>
            <person name="Antonio M."/>
            <person name="Oren A."/>
            <person name="Chaudhuri R.R."/>
            <person name="La Ragione R."/>
            <person name="Hildebrand F."/>
            <person name="Pallen M.J."/>
        </authorList>
    </citation>
    <scope>NUCLEOTIDE SEQUENCE</scope>
    <source>
        <strain evidence="1">CHK184-20233</strain>
    </source>
</reference>
<protein>
    <submittedName>
        <fullName evidence="1">Uncharacterized protein</fullName>
    </submittedName>
</protein>
<name>A0A9D1DV68_9FIRM</name>
<sequence>MINNSIINIGDNNINTITNNIDYDKISEELRILLDHYKDEIIKEALIYSKNKDKNKLISCLKKLSKEALEIIKHLSLTTLEKIIEQNLF</sequence>
<comment type="caution">
    <text evidence="1">The sequence shown here is derived from an EMBL/GenBank/DDBJ whole genome shotgun (WGS) entry which is preliminary data.</text>
</comment>
<evidence type="ECO:0000313" key="2">
    <source>
        <dbReference type="Proteomes" id="UP000824232"/>
    </source>
</evidence>
<reference evidence="1" key="1">
    <citation type="submission" date="2020-10" db="EMBL/GenBank/DDBJ databases">
        <authorList>
            <person name="Gilroy R."/>
        </authorList>
    </citation>
    <scope>NUCLEOTIDE SEQUENCE</scope>
    <source>
        <strain evidence="1">CHK184-20233</strain>
    </source>
</reference>
<evidence type="ECO:0000313" key="1">
    <source>
        <dbReference type="EMBL" id="HIR59730.1"/>
    </source>
</evidence>
<dbReference type="Proteomes" id="UP000824232">
    <property type="component" value="Unassembled WGS sequence"/>
</dbReference>